<dbReference type="PANTHER" id="PTHR31600">
    <property type="entry name" value="TINY MACROCYSTS PROTEIN B-RELATED"/>
    <property type="match status" value="1"/>
</dbReference>
<feature type="transmembrane region" description="Helical" evidence="2">
    <location>
        <begin position="196"/>
        <end position="218"/>
    </location>
</feature>
<accession>A0AAU9J2T5</accession>
<proteinExistence type="predicted"/>
<name>A0AAU9J2T5_9CILI</name>
<feature type="transmembrane region" description="Helical" evidence="2">
    <location>
        <begin position="263"/>
        <end position="284"/>
    </location>
</feature>
<dbReference type="PANTHER" id="PTHR31600:SF2">
    <property type="entry name" value="GAMETE ENRICHED GENE 10 PROTEIN-RELATED"/>
    <property type="match status" value="1"/>
</dbReference>
<sequence>MLLDLNEEIFENAGIRKLKSKKSQLEKQKLRIFKLFGKIFKSKFMNHYQIRSQIMLEATINAIVTFQMMALAWHPDIGIAKWDHYSSFWKFISYFDINNFCAISSITDYCFYGTFSILGYSSGTLLIIFLLGFTKIKTPKFFIWILRSLLSVWVTVLFIPSVLELTMVFKYSTFKCDKIDEWIDYKDPSSMNYGPFGTLLSVFYIIFLFFMAAFWELFSADIRHTFGEKKITARAHSSVDLMLLAFKTVLSMSYVLFGNLGIVKYQIFFLICSLCIYLQFLARLPYFNKIANCIKFCNIFSVSLAFLAVLLATIIDDAGIAFMLNFFMQPVAIVINIWIVSKRTSSIINSKIDFKNQYRFEQTIRRLLCDKNLENKMQVIDYFIAILDIKKLVKDKLLIIWEVNFCSYSIRDERLARIKLTKINKAVFTLEGCIQEWKTQKNIDNKDKSSVDAHYIRYLEDLNKARQMDNEICFELIDLWSEFSDKIPEYSKIYHLAMRSSYQLANLKELYEKLILKYKHIELYDLYITFLENVLGETDQTSMIYRLKSSISRQMSYSTAFDSKFCLEENSGIMLVSANEDSFGIITYANEKTSQLLKGTMSDLIGSHLHYYVPDPYSYNHDSYMKEYCIKYKAEEVTHKGWFFLQNSLGNLIECGLLIKLTAFHNNAYFVVNLTPRITNRQFALISEEGLVYNTTDLFSYYIGADKSSVKNCYISDIVPGLDISSMALFEPILIRQKGPKFAAIHTIKELGETKIHKIIVAHDEKEIKLWTKGQEIDQIEYFDKIQVDEAEEEKLNHDSYLKVPESSPNVRFQKAIAFRSLDNDKSEEKDTECRELLDESMRDNSNHLDNNEEKSVSNLQGSSMASSSTSIANKSIETITIKLKLFQRILFFCISAVVASNIAVLAYIYDASSHSNHLNVFSHMGSIMFHLAYTADLARSIDSEKKSGIYNLTRDLGYLNDTIIELKKLRNYILDDYDEWNYCESSSIVVKEEIPVWIFEPSVHIEKFNFYDEVGLFIKHGDNLINLISKNLTYTNTDVKFFGINCFGLTFEITQNAMQGLVNCEVQRVTDIKSEIASWIYFGLGLLGMFVAMLIGYVIYMTKKYDQFWNFIKKVLHRSYLDLKATYIERLSKIHGIDYESDQNQDHRRSKRRSKQIKTRIYLKYIWRLSIFLVIASCYFFILKFHLYEQCENYLINRPRLLLNLISKRTQLTRMSVFARDIASNSILRWVPKSYAVANSKTEFKLSNAKFKVLNTQIREKRFLNLMTDDVKKRIFEIWDINNGHIQQGTYAACNLMHIDSKFISTAEPGPANVIQFGYYIGNETAVQEVLGIDYDIVDKDSKDVISNQLNLLIWVTALFSSALVLLFIFFYLPFIYSEKAALANLKVLVSIIPSSRVDLKDEKWL</sequence>
<feature type="transmembrane region" description="Helical" evidence="2">
    <location>
        <begin position="296"/>
        <end position="315"/>
    </location>
</feature>
<organism evidence="3 4">
    <name type="scientific">Blepharisma stoltei</name>
    <dbReference type="NCBI Taxonomy" id="1481888"/>
    <lineage>
        <taxon>Eukaryota</taxon>
        <taxon>Sar</taxon>
        <taxon>Alveolata</taxon>
        <taxon>Ciliophora</taxon>
        <taxon>Postciliodesmatophora</taxon>
        <taxon>Heterotrichea</taxon>
        <taxon>Heterotrichida</taxon>
        <taxon>Blepharismidae</taxon>
        <taxon>Blepharisma</taxon>
    </lineage>
</organism>
<feature type="transmembrane region" description="Helical" evidence="2">
    <location>
        <begin position="1080"/>
        <end position="1101"/>
    </location>
</feature>
<gene>
    <name evidence="3" type="ORF">BSTOLATCC_MIC31596</name>
</gene>
<keyword evidence="4" id="KW-1185">Reference proteome</keyword>
<feature type="transmembrane region" description="Helical" evidence="2">
    <location>
        <begin position="141"/>
        <end position="163"/>
    </location>
</feature>
<dbReference type="EMBL" id="CAJZBQ010000032">
    <property type="protein sequence ID" value="CAG9322463.1"/>
    <property type="molecule type" value="Genomic_DNA"/>
</dbReference>
<reference evidence="3" key="1">
    <citation type="submission" date="2021-09" db="EMBL/GenBank/DDBJ databases">
        <authorList>
            <consortium name="AG Swart"/>
            <person name="Singh M."/>
            <person name="Singh A."/>
            <person name="Seah K."/>
            <person name="Emmerich C."/>
        </authorList>
    </citation>
    <scope>NUCLEOTIDE SEQUENCE</scope>
    <source>
        <strain evidence="3">ATCC30299</strain>
    </source>
</reference>
<evidence type="ECO:0000256" key="1">
    <source>
        <dbReference type="SAM" id="MobiDB-lite"/>
    </source>
</evidence>
<keyword evidence="2" id="KW-0472">Membrane</keyword>
<feature type="transmembrane region" description="Helical" evidence="2">
    <location>
        <begin position="1353"/>
        <end position="1378"/>
    </location>
</feature>
<keyword evidence="2" id="KW-1133">Transmembrane helix</keyword>
<keyword evidence="2" id="KW-0812">Transmembrane</keyword>
<evidence type="ECO:0000256" key="2">
    <source>
        <dbReference type="SAM" id="Phobius"/>
    </source>
</evidence>
<comment type="caution">
    <text evidence="3">The sequence shown here is derived from an EMBL/GenBank/DDBJ whole genome shotgun (WGS) entry which is preliminary data.</text>
</comment>
<evidence type="ECO:0008006" key="5">
    <source>
        <dbReference type="Google" id="ProtNLM"/>
    </source>
</evidence>
<feature type="transmembrane region" description="Helical" evidence="2">
    <location>
        <begin position="890"/>
        <end position="910"/>
    </location>
</feature>
<feature type="region of interest" description="Disordered" evidence="1">
    <location>
        <begin position="841"/>
        <end position="867"/>
    </location>
</feature>
<protein>
    <recommendedName>
        <fullName evidence="5">PAS domain-containing protein</fullName>
    </recommendedName>
</protein>
<feature type="transmembrane region" description="Helical" evidence="2">
    <location>
        <begin position="1162"/>
        <end position="1183"/>
    </location>
</feature>
<evidence type="ECO:0000313" key="4">
    <source>
        <dbReference type="Proteomes" id="UP001162131"/>
    </source>
</evidence>
<evidence type="ECO:0000313" key="3">
    <source>
        <dbReference type="EMBL" id="CAG9322463.1"/>
    </source>
</evidence>
<feature type="transmembrane region" description="Helical" evidence="2">
    <location>
        <begin position="321"/>
        <end position="341"/>
    </location>
</feature>
<dbReference type="InterPro" id="IPR052994">
    <property type="entry name" value="Tiny_macrocysts_regulators"/>
</dbReference>
<dbReference type="Proteomes" id="UP001162131">
    <property type="component" value="Unassembled WGS sequence"/>
</dbReference>
<feature type="transmembrane region" description="Helical" evidence="2">
    <location>
        <begin position="239"/>
        <end position="257"/>
    </location>
</feature>
<feature type="transmembrane region" description="Helical" evidence="2">
    <location>
        <begin position="111"/>
        <end position="134"/>
    </location>
</feature>
<feature type="compositionally biased region" description="Basic and acidic residues" evidence="1">
    <location>
        <begin position="841"/>
        <end position="856"/>
    </location>
</feature>